<organism evidence="2 3">
    <name type="scientific">Athelia psychrophila</name>
    <dbReference type="NCBI Taxonomy" id="1759441"/>
    <lineage>
        <taxon>Eukaryota</taxon>
        <taxon>Fungi</taxon>
        <taxon>Dikarya</taxon>
        <taxon>Basidiomycota</taxon>
        <taxon>Agaricomycotina</taxon>
        <taxon>Agaricomycetes</taxon>
        <taxon>Agaricomycetidae</taxon>
        <taxon>Atheliales</taxon>
        <taxon>Atheliaceae</taxon>
        <taxon>Athelia</taxon>
    </lineage>
</organism>
<gene>
    <name evidence="2" type="ORF">FIBSPDRAFT_762100</name>
</gene>
<sequence>MALQVEAFITCGLSGTIKLAGKGQATKLRGEIRELILDGLQDVVKRKNERDGVPDADVPASMNYDSYEDRVVVKWGVEVVGWTEDAIENPAKITTLLGLRRLYGALKTGSCYWSILSDEAWALRKEARYKKIEEGKVKARKRRSDAGVSKKKGGKKSSAHEVDSDSGDGSDD</sequence>
<evidence type="ECO:0000313" key="2">
    <source>
        <dbReference type="EMBL" id="KZP08000.1"/>
    </source>
</evidence>
<evidence type="ECO:0000313" key="3">
    <source>
        <dbReference type="Proteomes" id="UP000076532"/>
    </source>
</evidence>
<feature type="compositionally biased region" description="Basic residues" evidence="1">
    <location>
        <begin position="138"/>
        <end position="157"/>
    </location>
</feature>
<dbReference type="EMBL" id="KV417734">
    <property type="protein sequence ID" value="KZP08000.1"/>
    <property type="molecule type" value="Genomic_DNA"/>
</dbReference>
<keyword evidence="3" id="KW-1185">Reference proteome</keyword>
<dbReference type="AlphaFoldDB" id="A0A165WXD4"/>
<reference evidence="2 3" key="1">
    <citation type="journal article" date="2016" name="Mol. Biol. Evol.">
        <title>Comparative Genomics of Early-Diverging Mushroom-Forming Fungi Provides Insights into the Origins of Lignocellulose Decay Capabilities.</title>
        <authorList>
            <person name="Nagy L.G."/>
            <person name="Riley R."/>
            <person name="Tritt A."/>
            <person name="Adam C."/>
            <person name="Daum C."/>
            <person name="Floudas D."/>
            <person name="Sun H."/>
            <person name="Yadav J.S."/>
            <person name="Pangilinan J."/>
            <person name="Larsson K.H."/>
            <person name="Matsuura K."/>
            <person name="Barry K."/>
            <person name="Labutti K."/>
            <person name="Kuo R."/>
            <person name="Ohm R.A."/>
            <person name="Bhattacharya S.S."/>
            <person name="Shirouzu T."/>
            <person name="Yoshinaga Y."/>
            <person name="Martin F.M."/>
            <person name="Grigoriev I.V."/>
            <person name="Hibbett D.S."/>
        </authorList>
    </citation>
    <scope>NUCLEOTIDE SEQUENCE [LARGE SCALE GENOMIC DNA]</scope>
    <source>
        <strain evidence="2 3">CBS 109695</strain>
    </source>
</reference>
<dbReference type="Proteomes" id="UP000076532">
    <property type="component" value="Unassembled WGS sequence"/>
</dbReference>
<proteinExistence type="predicted"/>
<feature type="region of interest" description="Disordered" evidence="1">
    <location>
        <begin position="135"/>
        <end position="172"/>
    </location>
</feature>
<dbReference type="OrthoDB" id="3253416at2759"/>
<accession>A0A165WXD4</accession>
<evidence type="ECO:0000256" key="1">
    <source>
        <dbReference type="SAM" id="MobiDB-lite"/>
    </source>
</evidence>
<name>A0A165WXD4_9AGAM</name>
<protein>
    <submittedName>
        <fullName evidence="2">Uncharacterized protein</fullName>
    </submittedName>
</protein>
<dbReference type="STRING" id="436010.A0A165WXD4"/>